<dbReference type="CDD" id="cd00090">
    <property type="entry name" value="HTH_ARSR"/>
    <property type="match status" value="1"/>
</dbReference>
<feature type="domain" description="HTH hxlR-type" evidence="4">
    <location>
        <begin position="27"/>
        <end position="125"/>
    </location>
</feature>
<sequence length="137" mass="15309">MKVYRYWMDTGVDLRVRGGADAYLRGCPSRDVLDMIGSKWTVLIVPALREGPLRFGELRRRLDGITQKSLTQTLRTLERDGLITRTQYPTIPPRVEYALTDLGLRAVALLAGVRDWAEANLADVLAARAAHDARADS</sequence>
<dbReference type="GO" id="GO:0003677">
    <property type="term" value="F:DNA binding"/>
    <property type="evidence" value="ECO:0007669"/>
    <property type="project" value="UniProtKB-KW"/>
</dbReference>
<evidence type="ECO:0000256" key="2">
    <source>
        <dbReference type="ARBA" id="ARBA00023125"/>
    </source>
</evidence>
<keyword evidence="2" id="KW-0238">DNA-binding</keyword>
<name>A0A4Q7ZKJ4_9ACTN</name>
<evidence type="ECO:0000313" key="6">
    <source>
        <dbReference type="Proteomes" id="UP000292564"/>
    </source>
</evidence>
<proteinExistence type="predicted"/>
<comment type="caution">
    <text evidence="5">The sequence shown here is derived from an EMBL/GenBank/DDBJ whole genome shotgun (WGS) entry which is preliminary data.</text>
</comment>
<dbReference type="SUPFAM" id="SSF46785">
    <property type="entry name" value="Winged helix' DNA-binding domain"/>
    <property type="match status" value="1"/>
</dbReference>
<evidence type="ECO:0000259" key="4">
    <source>
        <dbReference type="PROSITE" id="PS51118"/>
    </source>
</evidence>
<accession>A0A4Q7ZKJ4</accession>
<dbReference type="Proteomes" id="UP000292564">
    <property type="component" value="Unassembled WGS sequence"/>
</dbReference>
<organism evidence="5 6">
    <name type="scientific">Krasilnikovia cinnamomea</name>
    <dbReference type="NCBI Taxonomy" id="349313"/>
    <lineage>
        <taxon>Bacteria</taxon>
        <taxon>Bacillati</taxon>
        <taxon>Actinomycetota</taxon>
        <taxon>Actinomycetes</taxon>
        <taxon>Micromonosporales</taxon>
        <taxon>Micromonosporaceae</taxon>
        <taxon>Krasilnikovia</taxon>
    </lineage>
</organism>
<dbReference type="PANTHER" id="PTHR33204">
    <property type="entry name" value="TRANSCRIPTIONAL REGULATOR, MARR FAMILY"/>
    <property type="match status" value="1"/>
</dbReference>
<gene>
    <name evidence="5" type="ORF">EV385_2579</name>
</gene>
<dbReference type="EMBL" id="SHKY01000001">
    <property type="protein sequence ID" value="RZU50795.1"/>
    <property type="molecule type" value="Genomic_DNA"/>
</dbReference>
<evidence type="ECO:0000256" key="1">
    <source>
        <dbReference type="ARBA" id="ARBA00023015"/>
    </source>
</evidence>
<evidence type="ECO:0000256" key="3">
    <source>
        <dbReference type="ARBA" id="ARBA00023163"/>
    </source>
</evidence>
<keyword evidence="3" id="KW-0804">Transcription</keyword>
<dbReference type="InterPro" id="IPR011991">
    <property type="entry name" value="ArsR-like_HTH"/>
</dbReference>
<protein>
    <submittedName>
        <fullName evidence="5">HxlR family transcriptional regulator</fullName>
    </submittedName>
</protein>
<dbReference type="AlphaFoldDB" id="A0A4Q7ZKJ4"/>
<dbReference type="PROSITE" id="PS51118">
    <property type="entry name" value="HTH_HXLR"/>
    <property type="match status" value="1"/>
</dbReference>
<dbReference type="Gene3D" id="1.10.10.10">
    <property type="entry name" value="Winged helix-like DNA-binding domain superfamily/Winged helix DNA-binding domain"/>
    <property type="match status" value="1"/>
</dbReference>
<keyword evidence="6" id="KW-1185">Reference proteome</keyword>
<dbReference type="InterPro" id="IPR036390">
    <property type="entry name" value="WH_DNA-bd_sf"/>
</dbReference>
<reference evidence="5 6" key="1">
    <citation type="submission" date="2019-02" db="EMBL/GenBank/DDBJ databases">
        <title>Sequencing the genomes of 1000 actinobacteria strains.</title>
        <authorList>
            <person name="Klenk H.-P."/>
        </authorList>
    </citation>
    <scope>NUCLEOTIDE SEQUENCE [LARGE SCALE GENOMIC DNA]</scope>
    <source>
        <strain evidence="5 6">DSM 45162</strain>
    </source>
</reference>
<evidence type="ECO:0000313" key="5">
    <source>
        <dbReference type="EMBL" id="RZU50795.1"/>
    </source>
</evidence>
<dbReference type="PANTHER" id="PTHR33204:SF37">
    <property type="entry name" value="HTH-TYPE TRANSCRIPTIONAL REGULATOR YODB"/>
    <property type="match status" value="1"/>
</dbReference>
<dbReference type="InterPro" id="IPR036388">
    <property type="entry name" value="WH-like_DNA-bd_sf"/>
</dbReference>
<keyword evidence="1" id="KW-0805">Transcription regulation</keyword>
<dbReference type="Pfam" id="PF01638">
    <property type="entry name" value="HxlR"/>
    <property type="match status" value="1"/>
</dbReference>
<dbReference type="InterPro" id="IPR002577">
    <property type="entry name" value="HTH_HxlR"/>
</dbReference>